<dbReference type="AlphaFoldDB" id="A0A6A6ENI4"/>
<dbReference type="PANTHER" id="PTHR32161:SF8">
    <property type="entry name" value="DPP6 N-TERMINAL DOMAIN-LIKE PROTEIN"/>
    <property type="match status" value="1"/>
</dbReference>
<sequence>MHSASGLPAVGKKGIFMMNRIAPSVSNIYIANADGTNEVKVLGNNSFYEYHASWSLDGQWISFTSERNGDGNSDLYRVRIDGTGLEPVMTTPAMEDNMVISPDGTKAAYVSTANNYTANIWVVDLATKETYNLTDTTLTRTNVSSALSPSGHFRPAWSPDGQWIAFSSDRDTAWTGHSNGSGWEHTQELSIYAIRPDGTDFRKIVSQDEYCLGAPKWSPDGKRIIYYEISREDTYNAHSSFSVDGINSSIVSVDLATGMDRQVHVTGNVLKVNPAYIGNSSIIGYINKGNVVPGINYTDYSLSSLAYVNESMSNTYLRNPSWSPDGSKVVYERQAWDPIRAEEKVLYSWDDEWEYCFTDVFPVPSRNGSRFAMTQKQLGNSSLVTYNPDGTDYKLVFDASKLIDTADLLSGTAGAFQPDWSPDDEWIAFGLGYYFQGRVSKPARIIRAKADGSYWEYLTSNLTFNAGFPSISADGTKLVFRAWDFKTGWNFGLKVIDLANNNTITNLTSEWDVLPHYSPDGSKILLTRRTSCCTVTQSNYDVLTMNPDGTDVQVLTSSGTNEAHAVWSYDGSKILYSSGEYGFRDESALYDETFQPYGQIMSMNPDGSDKKMLIDSQWEDSMPMYIPNEYLETAALW</sequence>
<evidence type="ECO:0000313" key="1">
    <source>
        <dbReference type="EMBL" id="KAF2193134.1"/>
    </source>
</evidence>
<dbReference type="GO" id="GO:0006508">
    <property type="term" value="P:proteolysis"/>
    <property type="evidence" value="ECO:0007669"/>
    <property type="project" value="UniProtKB-KW"/>
</dbReference>
<dbReference type="PANTHER" id="PTHR32161">
    <property type="entry name" value="DPP6 N-TERMINAL DOMAIN-LIKE PROTEIN"/>
    <property type="match status" value="1"/>
</dbReference>
<dbReference type="Pfam" id="PF07676">
    <property type="entry name" value="PD40"/>
    <property type="match status" value="7"/>
</dbReference>
<keyword evidence="2" id="KW-1185">Reference proteome</keyword>
<dbReference type="Proteomes" id="UP000800200">
    <property type="component" value="Unassembled WGS sequence"/>
</dbReference>
<reference evidence="1" key="1">
    <citation type="journal article" date="2020" name="Stud. Mycol.">
        <title>101 Dothideomycetes genomes: a test case for predicting lifestyles and emergence of pathogens.</title>
        <authorList>
            <person name="Haridas S."/>
            <person name="Albert R."/>
            <person name="Binder M."/>
            <person name="Bloem J."/>
            <person name="Labutti K."/>
            <person name="Salamov A."/>
            <person name="Andreopoulos B."/>
            <person name="Baker S."/>
            <person name="Barry K."/>
            <person name="Bills G."/>
            <person name="Bluhm B."/>
            <person name="Cannon C."/>
            <person name="Castanera R."/>
            <person name="Culley D."/>
            <person name="Daum C."/>
            <person name="Ezra D."/>
            <person name="Gonzalez J."/>
            <person name="Henrissat B."/>
            <person name="Kuo A."/>
            <person name="Liang C."/>
            <person name="Lipzen A."/>
            <person name="Lutzoni F."/>
            <person name="Magnuson J."/>
            <person name="Mondo S."/>
            <person name="Nolan M."/>
            <person name="Ohm R."/>
            <person name="Pangilinan J."/>
            <person name="Park H.-J."/>
            <person name="Ramirez L."/>
            <person name="Alfaro M."/>
            <person name="Sun H."/>
            <person name="Tritt A."/>
            <person name="Yoshinaga Y."/>
            <person name="Zwiers L.-H."/>
            <person name="Turgeon B."/>
            <person name="Goodwin S."/>
            <person name="Spatafora J."/>
            <person name="Crous P."/>
            <person name="Grigoriev I."/>
        </authorList>
    </citation>
    <scope>NUCLEOTIDE SEQUENCE</scope>
    <source>
        <strain evidence="1">CBS 207.26</strain>
    </source>
</reference>
<keyword evidence="1" id="KW-0645">Protease</keyword>
<accession>A0A6A6ENI4</accession>
<proteinExistence type="predicted"/>
<dbReference type="OrthoDB" id="43744at2759"/>
<dbReference type="InterPro" id="IPR011659">
    <property type="entry name" value="WD40"/>
</dbReference>
<dbReference type="SUPFAM" id="SSF82171">
    <property type="entry name" value="DPP6 N-terminal domain-like"/>
    <property type="match status" value="2"/>
</dbReference>
<gene>
    <name evidence="1" type="ORF">K469DRAFT_552216</name>
</gene>
<dbReference type="Gene3D" id="2.120.10.30">
    <property type="entry name" value="TolB, C-terminal domain"/>
    <property type="match status" value="3"/>
</dbReference>
<dbReference type="EMBL" id="ML994614">
    <property type="protein sequence ID" value="KAF2193134.1"/>
    <property type="molecule type" value="Genomic_DNA"/>
</dbReference>
<evidence type="ECO:0000313" key="2">
    <source>
        <dbReference type="Proteomes" id="UP000800200"/>
    </source>
</evidence>
<protein>
    <submittedName>
        <fullName evidence="1">Tricorn protease N-terminal domain-containing protein</fullName>
    </submittedName>
</protein>
<keyword evidence="1" id="KW-0378">Hydrolase</keyword>
<organism evidence="1 2">
    <name type="scientific">Zopfia rhizophila CBS 207.26</name>
    <dbReference type="NCBI Taxonomy" id="1314779"/>
    <lineage>
        <taxon>Eukaryota</taxon>
        <taxon>Fungi</taxon>
        <taxon>Dikarya</taxon>
        <taxon>Ascomycota</taxon>
        <taxon>Pezizomycotina</taxon>
        <taxon>Dothideomycetes</taxon>
        <taxon>Dothideomycetes incertae sedis</taxon>
        <taxon>Zopfiaceae</taxon>
        <taxon>Zopfia</taxon>
    </lineage>
</organism>
<dbReference type="GO" id="GO:0008233">
    <property type="term" value="F:peptidase activity"/>
    <property type="evidence" value="ECO:0007669"/>
    <property type="project" value="UniProtKB-KW"/>
</dbReference>
<name>A0A6A6ENI4_9PEZI</name>
<dbReference type="InterPro" id="IPR011042">
    <property type="entry name" value="6-blade_b-propeller_TolB-like"/>
</dbReference>